<protein>
    <submittedName>
        <fullName evidence="2">Uncharacterized protein</fullName>
    </submittedName>
</protein>
<sequence>VHMDQSFPFSPSWFPPSPEPFPQSMEFLQDPLMVEFENMDEVLAGSFDVPAVIGEAYPSTITQQPCCPESLTIPQSPPNVQEQVPPLSNSHGYEQQYDQQGLLNPNMLNSSHEPDVFTMVNHKISFFFNINMYIALAILDSIYAMKLINDNTFIIKFVLILPTLQQQQQPLSNIHGYLQQSDDEDLLQNMLNSFQEPNPYPMQEQQQLFCDDSHEHVQGNLPNIQPDQQYLSNENMTNSFQESNDSTMQSEEGDNGYAAHQQPMTDCFELPNHLEDMFQTAPVSENYPTYSEYQHGPIGSDFNMDDQMAPPRVSTNREDEHLAPRMVTDMAM</sequence>
<dbReference type="Proteomes" id="UP000029121">
    <property type="component" value="Unassembled WGS sequence"/>
</dbReference>
<keyword evidence="3" id="KW-1185">Reference proteome</keyword>
<name>R0IQD6_9BRAS</name>
<reference evidence="3" key="1">
    <citation type="journal article" date="2013" name="Nat. Genet.">
        <title>The Capsella rubella genome and the genomic consequences of rapid mating system evolution.</title>
        <authorList>
            <person name="Slotte T."/>
            <person name="Hazzouri K.M."/>
            <person name="Agren J.A."/>
            <person name="Koenig D."/>
            <person name="Maumus F."/>
            <person name="Guo Y.L."/>
            <person name="Steige K."/>
            <person name="Platts A.E."/>
            <person name="Escobar J.S."/>
            <person name="Newman L.K."/>
            <person name="Wang W."/>
            <person name="Mandakova T."/>
            <person name="Vello E."/>
            <person name="Smith L.M."/>
            <person name="Henz S.R."/>
            <person name="Steffen J."/>
            <person name="Takuno S."/>
            <person name="Brandvain Y."/>
            <person name="Coop G."/>
            <person name="Andolfatto P."/>
            <person name="Hu T.T."/>
            <person name="Blanchette M."/>
            <person name="Clark R.M."/>
            <person name="Quesneville H."/>
            <person name="Nordborg M."/>
            <person name="Gaut B.S."/>
            <person name="Lysak M.A."/>
            <person name="Jenkins J."/>
            <person name="Grimwood J."/>
            <person name="Chapman J."/>
            <person name="Prochnik S."/>
            <person name="Shu S."/>
            <person name="Rokhsar D."/>
            <person name="Schmutz J."/>
            <person name="Weigel D."/>
            <person name="Wright S.I."/>
        </authorList>
    </citation>
    <scope>NUCLEOTIDE SEQUENCE [LARGE SCALE GENOMIC DNA]</scope>
    <source>
        <strain evidence="3">cv. Monte Gargano</strain>
    </source>
</reference>
<feature type="non-terminal residue" evidence="2">
    <location>
        <position position="1"/>
    </location>
</feature>
<dbReference type="EMBL" id="KB870805">
    <property type="protein sequence ID" value="EOA39438.1"/>
    <property type="molecule type" value="Genomic_DNA"/>
</dbReference>
<feature type="compositionally biased region" description="Polar residues" evidence="1">
    <location>
        <begin position="238"/>
        <end position="250"/>
    </location>
</feature>
<gene>
    <name evidence="2" type="ORF">CARUB_v10012581mg</name>
</gene>
<evidence type="ECO:0000256" key="1">
    <source>
        <dbReference type="SAM" id="MobiDB-lite"/>
    </source>
</evidence>
<evidence type="ECO:0000313" key="2">
    <source>
        <dbReference type="EMBL" id="EOA39438.1"/>
    </source>
</evidence>
<organism evidence="2 3">
    <name type="scientific">Capsella rubella</name>
    <dbReference type="NCBI Taxonomy" id="81985"/>
    <lineage>
        <taxon>Eukaryota</taxon>
        <taxon>Viridiplantae</taxon>
        <taxon>Streptophyta</taxon>
        <taxon>Embryophyta</taxon>
        <taxon>Tracheophyta</taxon>
        <taxon>Spermatophyta</taxon>
        <taxon>Magnoliopsida</taxon>
        <taxon>eudicotyledons</taxon>
        <taxon>Gunneridae</taxon>
        <taxon>Pentapetalae</taxon>
        <taxon>rosids</taxon>
        <taxon>malvids</taxon>
        <taxon>Brassicales</taxon>
        <taxon>Brassicaceae</taxon>
        <taxon>Camelineae</taxon>
        <taxon>Capsella</taxon>
    </lineage>
</organism>
<accession>R0IQD6</accession>
<feature type="region of interest" description="Disordered" evidence="1">
    <location>
        <begin position="238"/>
        <end position="257"/>
    </location>
</feature>
<evidence type="ECO:0000313" key="3">
    <source>
        <dbReference type="Proteomes" id="UP000029121"/>
    </source>
</evidence>
<proteinExistence type="predicted"/>
<dbReference type="AlphaFoldDB" id="R0IQD6"/>